<dbReference type="GO" id="GO:0046872">
    <property type="term" value="F:metal ion binding"/>
    <property type="evidence" value="ECO:0007669"/>
    <property type="project" value="UniProtKB-KW"/>
</dbReference>
<keyword evidence="5 14" id="KW-0698">rRNA processing</keyword>
<evidence type="ECO:0000259" key="15">
    <source>
        <dbReference type="PROSITE" id="PS51918"/>
    </source>
</evidence>
<keyword evidence="12 14" id="KW-0411">Iron-sulfur</keyword>
<comment type="miscellaneous">
    <text evidence="14">Reaction proceeds by a ping-pong mechanism involving intermediate methylation of a conserved cysteine residue.</text>
</comment>
<keyword evidence="6 14" id="KW-0489">Methyltransferase</keyword>
<evidence type="ECO:0000256" key="2">
    <source>
        <dbReference type="ARBA" id="ARBA00007544"/>
    </source>
</evidence>
<dbReference type="EMBL" id="AZHX01000259">
    <property type="protein sequence ID" value="ETX08263.1"/>
    <property type="molecule type" value="Genomic_DNA"/>
</dbReference>
<dbReference type="HOGENOM" id="CLU_029101_2_0_7"/>
<accession>W4MDI9</accession>
<dbReference type="PANTHER" id="PTHR30544:SF5">
    <property type="entry name" value="RADICAL SAM CORE DOMAIN-CONTAINING PROTEIN"/>
    <property type="match status" value="1"/>
</dbReference>
<evidence type="ECO:0000256" key="14">
    <source>
        <dbReference type="HAMAP-Rule" id="MF_01849"/>
    </source>
</evidence>
<dbReference type="GO" id="GO:0005737">
    <property type="term" value="C:cytoplasm"/>
    <property type="evidence" value="ECO:0007669"/>
    <property type="project" value="UniProtKB-SubCell"/>
</dbReference>
<evidence type="ECO:0000256" key="3">
    <source>
        <dbReference type="ARBA" id="ARBA00022485"/>
    </source>
</evidence>
<dbReference type="InterPro" id="IPR040072">
    <property type="entry name" value="Methyltransferase_A"/>
</dbReference>
<evidence type="ECO:0000256" key="6">
    <source>
        <dbReference type="ARBA" id="ARBA00022603"/>
    </source>
</evidence>
<dbReference type="InterPro" id="IPR007197">
    <property type="entry name" value="rSAM"/>
</dbReference>
<dbReference type="GO" id="GO:0070040">
    <property type="term" value="F:rRNA (adenine(2503)-C2-)-methyltransferase activity"/>
    <property type="evidence" value="ECO:0007669"/>
    <property type="project" value="UniProtKB-UniRule"/>
</dbReference>
<dbReference type="InterPro" id="IPR013785">
    <property type="entry name" value="Aldolase_TIM"/>
</dbReference>
<gene>
    <name evidence="14" type="primary">rlmN</name>
    <name evidence="16" type="ORF">ETSY2_06390</name>
</gene>
<dbReference type="SFLD" id="SFLDF00275">
    <property type="entry name" value="adenosine_C2_methyltransferase"/>
    <property type="match status" value="1"/>
</dbReference>
<dbReference type="PIRSF" id="PIRSF006004">
    <property type="entry name" value="CHP00048"/>
    <property type="match status" value="1"/>
</dbReference>
<feature type="binding site" evidence="14">
    <location>
        <begin position="162"/>
        <end position="163"/>
    </location>
    <ligand>
        <name>S-adenosyl-L-methionine</name>
        <dbReference type="ChEBI" id="CHEBI:59789"/>
    </ligand>
</feature>
<dbReference type="InterPro" id="IPR048641">
    <property type="entry name" value="RlmN_N"/>
</dbReference>
<comment type="catalytic activity">
    <reaction evidence="14">
        <text>adenosine(37) in tRNA + 2 reduced [2Fe-2S]-[ferredoxin] + 2 S-adenosyl-L-methionine = 2-methyladenosine(37) in tRNA + 5'-deoxyadenosine + L-methionine + 2 oxidized [2Fe-2S]-[ferredoxin] + S-adenosyl-L-homocysteine</text>
        <dbReference type="Rhea" id="RHEA:43332"/>
        <dbReference type="Rhea" id="RHEA-COMP:10000"/>
        <dbReference type="Rhea" id="RHEA-COMP:10001"/>
        <dbReference type="Rhea" id="RHEA-COMP:10162"/>
        <dbReference type="Rhea" id="RHEA-COMP:10485"/>
        <dbReference type="ChEBI" id="CHEBI:17319"/>
        <dbReference type="ChEBI" id="CHEBI:33737"/>
        <dbReference type="ChEBI" id="CHEBI:33738"/>
        <dbReference type="ChEBI" id="CHEBI:57844"/>
        <dbReference type="ChEBI" id="CHEBI:57856"/>
        <dbReference type="ChEBI" id="CHEBI:59789"/>
        <dbReference type="ChEBI" id="CHEBI:74411"/>
        <dbReference type="ChEBI" id="CHEBI:74497"/>
        <dbReference type="EC" id="2.1.1.192"/>
    </reaction>
</comment>
<evidence type="ECO:0000256" key="13">
    <source>
        <dbReference type="ARBA" id="ARBA00023157"/>
    </source>
</evidence>
<feature type="binding site" evidence="14">
    <location>
        <position position="112"/>
    </location>
    <ligand>
        <name>[4Fe-4S] cluster</name>
        <dbReference type="ChEBI" id="CHEBI:49883"/>
        <note>4Fe-4S-S-AdoMet</note>
    </ligand>
</feature>
<dbReference type="Pfam" id="PF21016">
    <property type="entry name" value="RlmN_N"/>
    <property type="match status" value="1"/>
</dbReference>
<protein>
    <recommendedName>
        <fullName evidence="14">Probable dual-specificity RNA methyltransferase RlmN</fullName>
        <ecNumber evidence="14">2.1.1.192</ecNumber>
    </recommendedName>
    <alternativeName>
        <fullName evidence="14">23S rRNA (adenine(2503)-C(2))-methyltransferase</fullName>
    </alternativeName>
    <alternativeName>
        <fullName evidence="14">23S rRNA m2A2503 methyltransferase</fullName>
    </alternativeName>
    <alternativeName>
        <fullName evidence="14">Ribosomal RNA large subunit methyltransferase N</fullName>
    </alternativeName>
    <alternativeName>
        <fullName evidence="14">tRNA (adenine(37)-C(2))-methyltransferase</fullName>
    </alternativeName>
    <alternativeName>
        <fullName evidence="14">tRNA m2A37 methyltransferase</fullName>
    </alternativeName>
</protein>
<dbReference type="AlphaFoldDB" id="W4MDI9"/>
<dbReference type="SFLD" id="SFLDG01062">
    <property type="entry name" value="methyltransferase_(Class_A)"/>
    <property type="match status" value="1"/>
</dbReference>
<dbReference type="GO" id="GO:0051539">
    <property type="term" value="F:4 iron, 4 sulfur cluster binding"/>
    <property type="evidence" value="ECO:0007669"/>
    <property type="project" value="UniProtKB-UniRule"/>
</dbReference>
<reference evidence="16 17" key="1">
    <citation type="journal article" date="2014" name="Nature">
        <title>An environmental bacterial taxon with a large and distinct metabolic repertoire.</title>
        <authorList>
            <person name="Wilson M.C."/>
            <person name="Mori T."/>
            <person name="Ruckert C."/>
            <person name="Uria A.R."/>
            <person name="Helf M.J."/>
            <person name="Takada K."/>
            <person name="Gernert C."/>
            <person name="Steffens U.A."/>
            <person name="Heycke N."/>
            <person name="Schmitt S."/>
            <person name="Rinke C."/>
            <person name="Helfrich E.J."/>
            <person name="Brachmann A.O."/>
            <person name="Gurgui C."/>
            <person name="Wakimoto T."/>
            <person name="Kracht M."/>
            <person name="Crusemann M."/>
            <person name="Hentschel U."/>
            <person name="Abe I."/>
            <person name="Matsunaga S."/>
            <person name="Kalinowski J."/>
            <person name="Takeyama H."/>
            <person name="Piel J."/>
        </authorList>
    </citation>
    <scope>NUCLEOTIDE SEQUENCE [LARGE SCALE GENOMIC DNA]</scope>
    <source>
        <strain evidence="17">TSY2</strain>
    </source>
</reference>
<dbReference type="Proteomes" id="UP000019140">
    <property type="component" value="Unassembled WGS sequence"/>
</dbReference>
<comment type="subcellular location">
    <subcellularLocation>
        <location evidence="1 14">Cytoplasm</location>
    </subcellularLocation>
</comment>
<dbReference type="GO" id="GO:0019843">
    <property type="term" value="F:rRNA binding"/>
    <property type="evidence" value="ECO:0007669"/>
    <property type="project" value="UniProtKB-UniRule"/>
</dbReference>
<keyword evidence="17" id="KW-1185">Reference proteome</keyword>
<feature type="binding site" evidence="14">
    <location>
        <position position="293"/>
    </location>
    <ligand>
        <name>S-adenosyl-L-methionine</name>
        <dbReference type="ChEBI" id="CHEBI:59789"/>
    </ligand>
</feature>
<comment type="similarity">
    <text evidence="2 14">Belongs to the radical SAM superfamily. RlmN family.</text>
</comment>
<dbReference type="InterPro" id="IPR004383">
    <property type="entry name" value="rRNA_lsu_MTrfase_RlmN/Cfr"/>
</dbReference>
<keyword evidence="11 14" id="KW-0408">Iron</keyword>
<evidence type="ECO:0000313" key="16">
    <source>
        <dbReference type="EMBL" id="ETX08263.1"/>
    </source>
</evidence>
<sequence>MSSIDLRDLQLQDMAALLESEGEPRFRARQMCQWLYKHQVFDPEQMTNLPEPLRQRLQATCHIGALTVLRHQQSDDGTEKTLFGLADGNQVETVLIPAEERRTLCVSTQVGCAIGCRFCLTAQGGLVRSLRPSEIVGQVLYFQTPGKAPDRAFTNIVFMGMGEPLDNFNGTVQAIRIITAEWGLGISPRRITVSTSGLVRRLEAFGREDLKVNLAISLNATTDAVRTEIMPINKAFPIDKLLQACREFPLPARRRITFEYVMLRDVNDTPEDAARLVRLLRGIRSKINLLPFNEIPGSPYRRPLDETVTRFQEYLLQHGLAAFVRQSRGRDISAACGQLRYESRPESELTPLLT</sequence>
<keyword evidence="13 14" id="KW-1015">Disulfide bond</keyword>
<comment type="caution">
    <text evidence="14">Lacks conserved residue(s) required for the propagation of feature annotation.</text>
</comment>
<dbReference type="GO" id="GO:0000049">
    <property type="term" value="F:tRNA binding"/>
    <property type="evidence" value="ECO:0007669"/>
    <property type="project" value="UniProtKB-UniRule"/>
</dbReference>
<comment type="catalytic activity">
    <reaction evidence="14">
        <text>adenosine(2503) in 23S rRNA + 2 reduced [2Fe-2S]-[ferredoxin] + 2 S-adenosyl-L-methionine = 2-methyladenosine(2503) in 23S rRNA + 5'-deoxyadenosine + L-methionine + 2 oxidized [2Fe-2S]-[ferredoxin] + S-adenosyl-L-homocysteine</text>
        <dbReference type="Rhea" id="RHEA:42916"/>
        <dbReference type="Rhea" id="RHEA-COMP:10000"/>
        <dbReference type="Rhea" id="RHEA-COMP:10001"/>
        <dbReference type="Rhea" id="RHEA-COMP:10152"/>
        <dbReference type="Rhea" id="RHEA-COMP:10282"/>
        <dbReference type="ChEBI" id="CHEBI:17319"/>
        <dbReference type="ChEBI" id="CHEBI:33737"/>
        <dbReference type="ChEBI" id="CHEBI:33738"/>
        <dbReference type="ChEBI" id="CHEBI:57844"/>
        <dbReference type="ChEBI" id="CHEBI:57856"/>
        <dbReference type="ChEBI" id="CHEBI:59789"/>
        <dbReference type="ChEBI" id="CHEBI:74411"/>
        <dbReference type="ChEBI" id="CHEBI:74497"/>
        <dbReference type="EC" id="2.1.1.192"/>
    </reaction>
</comment>
<dbReference type="NCBIfam" id="TIGR00048">
    <property type="entry name" value="rRNA_mod_RlmN"/>
    <property type="match status" value="1"/>
</dbReference>
<evidence type="ECO:0000256" key="4">
    <source>
        <dbReference type="ARBA" id="ARBA00022490"/>
    </source>
</evidence>
<comment type="function">
    <text evidence="14">Specifically methylates position 2 of adenine 2503 in 23S rRNA and position 2 of adenine 37 in tRNAs.</text>
</comment>
<evidence type="ECO:0000256" key="11">
    <source>
        <dbReference type="ARBA" id="ARBA00023004"/>
    </source>
</evidence>
<dbReference type="PROSITE" id="PS51918">
    <property type="entry name" value="RADICAL_SAM"/>
    <property type="match status" value="1"/>
</dbReference>
<dbReference type="EC" id="2.1.1.192" evidence="14"/>
<feature type="active site" description="S-methylcysteine intermediate" evidence="14">
    <location>
        <position position="336"/>
    </location>
</feature>
<comment type="caution">
    <text evidence="16">The sequence shown here is derived from an EMBL/GenBank/DDBJ whole genome shotgun (WGS) entry which is preliminary data.</text>
</comment>
<dbReference type="FunFam" id="3.20.20.70:FF:000014">
    <property type="entry name" value="Probable dual-specificity RNA methyltransferase RlmN"/>
    <property type="match status" value="1"/>
</dbReference>
<evidence type="ECO:0000256" key="1">
    <source>
        <dbReference type="ARBA" id="ARBA00004496"/>
    </source>
</evidence>
<dbReference type="GO" id="GO:0070475">
    <property type="term" value="P:rRNA base methylation"/>
    <property type="evidence" value="ECO:0007669"/>
    <property type="project" value="UniProtKB-UniRule"/>
</dbReference>
<dbReference type="GO" id="GO:0030488">
    <property type="term" value="P:tRNA methylation"/>
    <property type="evidence" value="ECO:0007669"/>
    <property type="project" value="UniProtKB-UniRule"/>
</dbReference>
<evidence type="ECO:0000256" key="7">
    <source>
        <dbReference type="ARBA" id="ARBA00022679"/>
    </source>
</evidence>
<evidence type="ECO:0000256" key="12">
    <source>
        <dbReference type="ARBA" id="ARBA00023014"/>
    </source>
</evidence>
<dbReference type="InterPro" id="IPR058240">
    <property type="entry name" value="rSAM_sf"/>
</dbReference>
<feature type="active site" description="Proton acceptor" evidence="14">
    <location>
        <position position="92"/>
    </location>
</feature>
<organism evidence="16 17">
    <name type="scientific">Candidatus Entotheonella gemina</name>
    <dbReference type="NCBI Taxonomy" id="1429439"/>
    <lineage>
        <taxon>Bacteria</taxon>
        <taxon>Pseudomonadati</taxon>
        <taxon>Nitrospinota/Tectimicrobiota group</taxon>
        <taxon>Candidatus Tectimicrobiota</taxon>
        <taxon>Candidatus Entotheonellia</taxon>
        <taxon>Candidatus Entotheonellales</taxon>
        <taxon>Candidatus Entotheonellaceae</taxon>
        <taxon>Candidatus Entotheonella</taxon>
    </lineage>
</organism>
<dbReference type="PANTHER" id="PTHR30544">
    <property type="entry name" value="23S RRNA METHYLTRANSFERASE"/>
    <property type="match status" value="1"/>
</dbReference>
<feature type="binding site" evidence="14">
    <location>
        <position position="194"/>
    </location>
    <ligand>
        <name>S-adenosyl-L-methionine</name>
        <dbReference type="ChEBI" id="CHEBI:59789"/>
    </ligand>
</feature>
<feature type="domain" description="Radical SAM core" evidence="15">
    <location>
        <begin position="98"/>
        <end position="331"/>
    </location>
</feature>
<dbReference type="HAMAP" id="MF_01849">
    <property type="entry name" value="RNA_methyltr_RlmN"/>
    <property type="match status" value="1"/>
</dbReference>
<keyword evidence="3 14" id="KW-0004">4Fe-4S</keyword>
<feature type="binding site" evidence="14">
    <location>
        <position position="119"/>
    </location>
    <ligand>
        <name>[4Fe-4S] cluster</name>
        <dbReference type="ChEBI" id="CHEBI:49883"/>
        <note>4Fe-4S-S-AdoMet</note>
    </ligand>
</feature>
<dbReference type="CDD" id="cd01335">
    <property type="entry name" value="Radical_SAM"/>
    <property type="match status" value="1"/>
</dbReference>
<keyword evidence="10 14" id="KW-0479">Metal-binding</keyword>
<dbReference type="SFLD" id="SFLDS00029">
    <property type="entry name" value="Radical_SAM"/>
    <property type="match status" value="1"/>
</dbReference>
<feature type="binding site" evidence="14">
    <location>
        <begin position="217"/>
        <end position="219"/>
    </location>
    <ligand>
        <name>S-adenosyl-L-methionine</name>
        <dbReference type="ChEBI" id="CHEBI:59789"/>
    </ligand>
</feature>
<comment type="cofactor">
    <cofactor evidence="14">
        <name>[4Fe-4S] cluster</name>
        <dbReference type="ChEBI" id="CHEBI:49883"/>
    </cofactor>
    <text evidence="14">Binds 1 [4Fe-4S] cluster. The cluster is coordinated with 3 cysteines and an exchangeable S-adenosyl-L-methionine.</text>
</comment>
<feature type="binding site" evidence="14">
    <location>
        <position position="116"/>
    </location>
    <ligand>
        <name>[4Fe-4S] cluster</name>
        <dbReference type="ChEBI" id="CHEBI:49883"/>
        <note>4Fe-4S-S-AdoMet</note>
    </ligand>
</feature>
<dbReference type="Pfam" id="PF04055">
    <property type="entry name" value="Radical_SAM"/>
    <property type="match status" value="1"/>
</dbReference>
<keyword evidence="9 14" id="KW-0819">tRNA processing</keyword>
<evidence type="ECO:0000256" key="5">
    <source>
        <dbReference type="ARBA" id="ARBA00022552"/>
    </source>
</evidence>
<keyword evidence="7 14" id="KW-0808">Transferase</keyword>
<dbReference type="SUPFAM" id="SSF102114">
    <property type="entry name" value="Radical SAM enzymes"/>
    <property type="match status" value="1"/>
</dbReference>
<keyword evidence="8 14" id="KW-0949">S-adenosyl-L-methionine</keyword>
<evidence type="ECO:0000256" key="9">
    <source>
        <dbReference type="ARBA" id="ARBA00022694"/>
    </source>
</evidence>
<proteinExistence type="inferred from homology"/>
<dbReference type="GO" id="GO:0002935">
    <property type="term" value="F:tRNA (adenine(37)-C2)-methyltransferase activity"/>
    <property type="evidence" value="ECO:0007669"/>
    <property type="project" value="UniProtKB-UniRule"/>
</dbReference>
<keyword evidence="4 14" id="KW-0963">Cytoplasm</keyword>
<evidence type="ECO:0000256" key="8">
    <source>
        <dbReference type="ARBA" id="ARBA00022691"/>
    </source>
</evidence>
<evidence type="ECO:0000256" key="10">
    <source>
        <dbReference type="ARBA" id="ARBA00022723"/>
    </source>
</evidence>
<name>W4MDI9_9BACT</name>
<dbReference type="Gene3D" id="1.10.150.530">
    <property type="match status" value="1"/>
</dbReference>
<dbReference type="InterPro" id="IPR027492">
    <property type="entry name" value="RNA_MTrfase_RlmN"/>
</dbReference>
<evidence type="ECO:0000313" key="17">
    <source>
        <dbReference type="Proteomes" id="UP000019140"/>
    </source>
</evidence>
<dbReference type="PATRIC" id="fig|1429439.4.peg.1106"/>
<dbReference type="Gene3D" id="3.20.20.70">
    <property type="entry name" value="Aldolase class I"/>
    <property type="match status" value="1"/>
</dbReference>